<name>A0ABQ4WFT1_9ASTR</name>
<reference evidence="4" key="1">
    <citation type="journal article" date="2022" name="Int. J. Mol. Sci.">
        <title>Draft Genome of Tanacetum Coccineum: Genomic Comparison of Closely Related Tanacetum-Family Plants.</title>
        <authorList>
            <person name="Yamashiro T."/>
            <person name="Shiraishi A."/>
            <person name="Nakayama K."/>
            <person name="Satake H."/>
        </authorList>
    </citation>
    <scope>NUCLEOTIDE SEQUENCE</scope>
</reference>
<dbReference type="InterPro" id="IPR013103">
    <property type="entry name" value="RVT_2"/>
</dbReference>
<feature type="region of interest" description="Disordered" evidence="2">
    <location>
        <begin position="344"/>
        <end position="367"/>
    </location>
</feature>
<dbReference type="Pfam" id="PF07727">
    <property type="entry name" value="RVT_2"/>
    <property type="match status" value="2"/>
</dbReference>
<dbReference type="Proteomes" id="UP001151760">
    <property type="component" value="Unassembled WGS sequence"/>
</dbReference>
<dbReference type="Gene3D" id="3.30.420.10">
    <property type="entry name" value="Ribonuclease H-like superfamily/Ribonuclease H"/>
    <property type="match status" value="1"/>
</dbReference>
<accession>A0ABQ4WFT1</accession>
<comment type="caution">
    <text evidence="4">The sequence shown here is derived from an EMBL/GenBank/DDBJ whole genome shotgun (WGS) entry which is preliminary data.</text>
</comment>
<feature type="region of interest" description="Disordered" evidence="2">
    <location>
        <begin position="759"/>
        <end position="796"/>
    </location>
</feature>
<feature type="region of interest" description="Disordered" evidence="2">
    <location>
        <begin position="1339"/>
        <end position="1359"/>
    </location>
</feature>
<dbReference type="InterPro" id="IPR025724">
    <property type="entry name" value="GAG-pre-integrase_dom"/>
</dbReference>
<evidence type="ECO:0000256" key="2">
    <source>
        <dbReference type="SAM" id="MobiDB-lite"/>
    </source>
</evidence>
<dbReference type="InterPro" id="IPR054722">
    <property type="entry name" value="PolX-like_BBD"/>
</dbReference>
<feature type="compositionally biased region" description="Low complexity" evidence="2">
    <location>
        <begin position="80"/>
        <end position="91"/>
    </location>
</feature>
<dbReference type="InterPro" id="IPR036397">
    <property type="entry name" value="RNaseH_sf"/>
</dbReference>
<keyword evidence="1" id="KW-0175">Coiled coil</keyword>
<dbReference type="Pfam" id="PF25597">
    <property type="entry name" value="SH3_retrovirus"/>
    <property type="match status" value="1"/>
</dbReference>
<feature type="compositionally biased region" description="Polar residues" evidence="2">
    <location>
        <begin position="783"/>
        <end position="792"/>
    </location>
</feature>
<evidence type="ECO:0000313" key="4">
    <source>
        <dbReference type="EMBL" id="GJS51737.1"/>
    </source>
</evidence>
<proteinExistence type="predicted"/>
<evidence type="ECO:0000259" key="3">
    <source>
        <dbReference type="PROSITE" id="PS50994"/>
    </source>
</evidence>
<sequence>MKMEILLEPTSNKLLVGMDKSKITRKQSKVSKHGHENQKSSKRSQRSKALANFHLQGPILLSSKVLYNLKRGNERQGPKVQSSQSSTVLTVEVDHHQTHSSSDHSSADHSLADHTSGLSPLEICPIIYHVQPTTSESSAGNSSFESSVGPSRKRCRSPTTAVPSFIPALGALVPTRADLLLPRNRFRDSYSSEDSVKEDIDADVLVDIEADATVVEVAADIDVEAGVDTGIGIEIGDDIEDEDEGEAESNNRWLRRLYMIFMGMLWRYLFIGEEQHETSRLRLRRLEAFAAGLWVFSLPIYKSSDETYKNDTADDAAGETPIQKPASKNEQALKNVLDKMMDQEKEASDIPVNAASAPRTSNDAGPSSVSLVGSFPLNFNDLPYDPLMPDLEDTAEVQNTGIFGSAFDDEDLDTYNYPFADQVMGAEADFNNMKPSTIISPIPTTRIHSIHPKDQIIGDPNNARRATQFKIQKVWTLVDLPYSKKAIGTKWVYRNKKDERGIVVRNKARLVAQGYRQEEGIDYDEVFAPVARIEAIREWIQVVVPSAKKPWGTPAQTRFERVLEQPNEPPLSEGHTSGSGEGRMEHHFELTDDVPITPHDSPLSGGYTSGSDEGRLQLQELMTIVYKIVKTGASLGEREGCSSCGDPQTNEMNQEIRKTKEVKQLTTKKEEIQTLEAEEESTMAFELIKFIKSMLEEYLKKGEYDIWAMKMEHYLAHTDYPIWEVIQNGNGPVSVITDTTGQIKILPLKSAEDIVARERERKEDLDTPSFANKQIKTPRENVKNQSTNSQKPKVNHKELGHEITQRGCFVCGSFSHLIRDCDYHVKLAKQVELHKQNMTKGNDSRERTNKILRKPTWNNAQRVNKQNQFVPLAVQTRTGTNPVNAAKASSTNNFSTARQSVNRQTVLTSTALKVNTVQPMMSDVRSANVFHKTNSPSSRPFKRTTVLKTNLSNQKVYTAKDNPHRNLQNKGIIDSGCSRHMTGNKAYLADYQDINGGPVAFGGSKGYITGKGKIKTGKLDFEDVSFVKELQPFNLFSVSQMCDKKNKVLFTDTECLVLSPDFKLPDENQILLKVPRQNNMYSFNLENIVPLGGLACLIAKATTDESNLWHRRLGHVNFKNLNRLVKGNLVREFKNKEVIEFCGLKGIKREYSNARTPQQNGVAERKNRTLIEAARTMLADSFLPNTFWAEAVSTACYVLNRVLVTKPHNKTPYEKKTFNCKFVGKSDEGFLVGYSLQSKAFRVYNLVTKRVEENLHINFLENKPNVAGKGPNWLFDLDYLTDSMNYHYVSSQNQANLHTGQQDSNQNAGTKDKIVAGDSEKEDESAQDCFEVPFWHSYSSTNTSSSKSDKKRGSSREEEQIFLDDLARLQRQEKEANEEAEALRKNLEQETENLVTQAEAAKSSSTNIFSTVSTTAKASGTNFVNTVRMPVSTASANEGLSISDTTNFQEDDSEIPPLEDIHEDATDGIFTHSSYDDEGAVADFTNLETIVNVSPIPTSRIHPSHPSTLILGDPTSAGQTKCKEKAIGTKWVYRNKKDERGVVVRNKARLVAQGHRQEEGIDYDEVFAPVARLEAIRIFLAFASYIVSKILSLLRKSTKWLKLCMDYIKLQELVSSHSKYLSLSLSKNFLDSDYAGANLDRKSTTGGCQFLGRRLITWQCKKQTIVATSTTEAEYVAAASCCGQVLWIQNQMLDYGFNFMNTKIYIDNESTICIVKNPVYHSKTKHIAIRHHFIRDAYEKKLIQVLKIHTNDNVADLLTKAFDVSRFQFLVVSIGMINP</sequence>
<feature type="region of interest" description="Disordered" evidence="2">
    <location>
        <begin position="133"/>
        <end position="159"/>
    </location>
</feature>
<keyword evidence="5" id="KW-1185">Reference proteome</keyword>
<protein>
    <submittedName>
        <fullName evidence="4">Ribonuclease H-like domain-containing protein</fullName>
    </submittedName>
</protein>
<organism evidence="4 5">
    <name type="scientific">Tanacetum coccineum</name>
    <dbReference type="NCBI Taxonomy" id="301880"/>
    <lineage>
        <taxon>Eukaryota</taxon>
        <taxon>Viridiplantae</taxon>
        <taxon>Streptophyta</taxon>
        <taxon>Embryophyta</taxon>
        <taxon>Tracheophyta</taxon>
        <taxon>Spermatophyta</taxon>
        <taxon>Magnoliopsida</taxon>
        <taxon>eudicotyledons</taxon>
        <taxon>Gunneridae</taxon>
        <taxon>Pentapetalae</taxon>
        <taxon>asterids</taxon>
        <taxon>campanulids</taxon>
        <taxon>Asterales</taxon>
        <taxon>Asteraceae</taxon>
        <taxon>Asteroideae</taxon>
        <taxon>Anthemideae</taxon>
        <taxon>Anthemidinae</taxon>
        <taxon>Tanacetum</taxon>
    </lineage>
</organism>
<feature type="compositionally biased region" description="Polar residues" evidence="2">
    <location>
        <begin position="358"/>
        <end position="367"/>
    </location>
</feature>
<dbReference type="Pfam" id="PF13976">
    <property type="entry name" value="gag_pre-integrs"/>
    <property type="match status" value="1"/>
</dbReference>
<dbReference type="PANTHER" id="PTHR11439:SF509">
    <property type="entry name" value="RNA-DIRECTED DNA POLYMERASE"/>
    <property type="match status" value="1"/>
</dbReference>
<feature type="compositionally biased region" description="Low complexity" evidence="2">
    <location>
        <begin position="135"/>
        <end position="147"/>
    </location>
</feature>
<feature type="region of interest" description="Disordered" evidence="2">
    <location>
        <begin position="563"/>
        <end position="583"/>
    </location>
</feature>
<dbReference type="InterPro" id="IPR001584">
    <property type="entry name" value="Integrase_cat-core"/>
</dbReference>
<feature type="compositionally biased region" description="Basic and acidic residues" evidence="2">
    <location>
        <begin position="92"/>
        <end position="112"/>
    </location>
</feature>
<dbReference type="InterPro" id="IPR057670">
    <property type="entry name" value="SH3_retrovirus"/>
</dbReference>
<dbReference type="PROSITE" id="PS50994">
    <property type="entry name" value="INTEGRASE"/>
    <property type="match status" value="1"/>
</dbReference>
<dbReference type="EMBL" id="BQNB010008606">
    <property type="protein sequence ID" value="GJS51737.1"/>
    <property type="molecule type" value="Genomic_DNA"/>
</dbReference>
<evidence type="ECO:0000313" key="5">
    <source>
        <dbReference type="Proteomes" id="UP001151760"/>
    </source>
</evidence>
<gene>
    <name evidence="4" type="ORF">Tco_0625099</name>
</gene>
<dbReference type="CDD" id="cd09272">
    <property type="entry name" value="RNase_HI_RT_Ty1"/>
    <property type="match status" value="1"/>
</dbReference>
<dbReference type="InterPro" id="IPR012337">
    <property type="entry name" value="RNaseH-like_sf"/>
</dbReference>
<feature type="region of interest" description="Disordered" evidence="2">
    <location>
        <begin position="73"/>
        <end position="114"/>
    </location>
</feature>
<dbReference type="Pfam" id="PF22936">
    <property type="entry name" value="Pol_BBD"/>
    <property type="match status" value="1"/>
</dbReference>
<feature type="compositionally biased region" description="Basic and acidic residues" evidence="2">
    <location>
        <begin position="1347"/>
        <end position="1359"/>
    </location>
</feature>
<feature type="compositionally biased region" description="Basic residues" evidence="2">
    <location>
        <begin position="23"/>
        <end position="32"/>
    </location>
</feature>
<dbReference type="SUPFAM" id="SSF53098">
    <property type="entry name" value="Ribonuclease H-like"/>
    <property type="match status" value="1"/>
</dbReference>
<feature type="domain" description="Integrase catalytic" evidence="3">
    <location>
        <begin position="1131"/>
        <end position="1220"/>
    </location>
</feature>
<feature type="coiled-coil region" evidence="1">
    <location>
        <begin position="1359"/>
        <end position="1404"/>
    </location>
</feature>
<reference evidence="4" key="2">
    <citation type="submission" date="2022-01" db="EMBL/GenBank/DDBJ databases">
        <authorList>
            <person name="Yamashiro T."/>
            <person name="Shiraishi A."/>
            <person name="Satake H."/>
            <person name="Nakayama K."/>
        </authorList>
    </citation>
    <scope>NUCLEOTIDE SEQUENCE</scope>
</reference>
<evidence type="ECO:0000256" key="1">
    <source>
        <dbReference type="SAM" id="Coils"/>
    </source>
</evidence>
<feature type="region of interest" description="Disordered" evidence="2">
    <location>
        <begin position="21"/>
        <end position="47"/>
    </location>
</feature>
<dbReference type="PANTHER" id="PTHR11439">
    <property type="entry name" value="GAG-POL-RELATED RETROTRANSPOSON"/>
    <property type="match status" value="1"/>
</dbReference>